<feature type="compositionally biased region" description="Polar residues" evidence="1">
    <location>
        <begin position="9"/>
        <end position="18"/>
    </location>
</feature>
<keyword evidence="3" id="KW-1185">Reference proteome</keyword>
<dbReference type="OrthoDB" id="151193at2"/>
<evidence type="ECO:0000313" key="2">
    <source>
        <dbReference type="EMBL" id="AOP49246.1"/>
    </source>
</evidence>
<organism evidence="2 3">
    <name type="scientific">Streptomyces lydicus</name>
    <dbReference type="NCBI Taxonomy" id="47763"/>
    <lineage>
        <taxon>Bacteria</taxon>
        <taxon>Bacillati</taxon>
        <taxon>Actinomycetota</taxon>
        <taxon>Actinomycetes</taxon>
        <taxon>Kitasatosporales</taxon>
        <taxon>Streptomycetaceae</taxon>
        <taxon>Streptomyces</taxon>
    </lineage>
</organism>
<evidence type="ECO:0000313" key="3">
    <source>
        <dbReference type="Proteomes" id="UP000094094"/>
    </source>
</evidence>
<gene>
    <name evidence="2" type="ORF">SL103_26055</name>
</gene>
<dbReference type="AlphaFoldDB" id="A0A1D7VR59"/>
<dbReference type="InterPro" id="IPR017853">
    <property type="entry name" value="GH"/>
</dbReference>
<accession>A0A1D7VR59</accession>
<dbReference type="KEGG" id="slc:SL103_26055"/>
<reference evidence="2 3" key="1">
    <citation type="submission" date="2016-09" db="EMBL/GenBank/DDBJ databases">
        <title>Complete genome sequencing of Streptomyces lydicus 103 and metabolic pathways analysis of antibiotic biosynthesis.</title>
        <authorList>
            <person name="Jia N."/>
            <person name="Ding M.-Z."/>
            <person name="Gao F."/>
            <person name="Yuan Y.-J."/>
        </authorList>
    </citation>
    <scope>NUCLEOTIDE SEQUENCE [LARGE SCALE GENOMIC DNA]</scope>
    <source>
        <strain evidence="2 3">103</strain>
    </source>
</reference>
<sequence>MRGKGVQYDTGTFPNGDTSRPEFDPRVVAREMRIIAEDLHCNTVRITGGDPERLSVAAEFAVAAGLAVWYSPFPCEMTEQEMLPYFVECADRAEALRRGGADVVLATGCELSVFARGYLPGDTFSDRMESLKAAPEVRQAALAPIPERLNAYLHEVVRTVRPRFGGPIGYASIPIEHIDWTPFDVVGADAYRSTRNADSYRADLKELFVPGKPVVITEVGCCTFRGAGDLGAAGWLVVQPDGTVEPGIVRDEGEQVRYMDELLPLFAQEGVDTTFWFSFAGYALPHRDDPRTDADLGSYGIVKMLDGVPARAYPGMPWEPKEAFHALARHYRGAGDPAGPGPLGGS</sequence>
<feature type="region of interest" description="Disordered" evidence="1">
    <location>
        <begin position="1"/>
        <end position="22"/>
    </location>
</feature>
<dbReference type="RefSeq" id="WP_069571361.1">
    <property type="nucleotide sequence ID" value="NZ_CP017157.1"/>
</dbReference>
<evidence type="ECO:0008006" key="4">
    <source>
        <dbReference type="Google" id="ProtNLM"/>
    </source>
</evidence>
<name>A0A1D7VR59_9ACTN</name>
<proteinExistence type="predicted"/>
<evidence type="ECO:0000256" key="1">
    <source>
        <dbReference type="SAM" id="MobiDB-lite"/>
    </source>
</evidence>
<dbReference type="Gene3D" id="3.20.20.80">
    <property type="entry name" value="Glycosidases"/>
    <property type="match status" value="1"/>
</dbReference>
<dbReference type="EMBL" id="CP017157">
    <property type="protein sequence ID" value="AOP49246.1"/>
    <property type="molecule type" value="Genomic_DNA"/>
</dbReference>
<protein>
    <recommendedName>
        <fullName evidence="4">Abortive infection protein</fullName>
    </recommendedName>
</protein>
<dbReference type="SUPFAM" id="SSF51445">
    <property type="entry name" value="(Trans)glycosidases"/>
    <property type="match status" value="1"/>
</dbReference>
<dbReference type="Proteomes" id="UP000094094">
    <property type="component" value="Chromosome"/>
</dbReference>